<reference evidence="4" key="1">
    <citation type="submission" date="2019-05" db="EMBL/GenBank/DDBJ databases">
        <title>Annotation for the trematode Fasciolopsis buski.</title>
        <authorList>
            <person name="Choi Y.-J."/>
        </authorList>
    </citation>
    <scope>NUCLEOTIDE SEQUENCE</scope>
    <source>
        <strain evidence="4">HT</strain>
        <tissue evidence="4">Whole worm</tissue>
    </source>
</reference>
<dbReference type="PANTHER" id="PTHR47219">
    <property type="entry name" value="RAB GTPASE-ACTIVATING PROTEIN 1-LIKE"/>
    <property type="match status" value="1"/>
</dbReference>
<proteinExistence type="predicted"/>
<keyword evidence="1" id="KW-0343">GTPase activation</keyword>
<feature type="domain" description="Rab-GAP TBC" evidence="3">
    <location>
        <begin position="70"/>
        <end position="278"/>
    </location>
</feature>
<dbReference type="EMBL" id="LUCM01009108">
    <property type="protein sequence ID" value="KAA0187442.1"/>
    <property type="molecule type" value="Genomic_DNA"/>
</dbReference>
<name>A0A8E0RNR2_9TREM</name>
<dbReference type="Pfam" id="PF00566">
    <property type="entry name" value="RabGAP-TBC"/>
    <property type="match status" value="1"/>
</dbReference>
<dbReference type="AlphaFoldDB" id="A0A8E0RNR2"/>
<evidence type="ECO:0000256" key="2">
    <source>
        <dbReference type="ARBA" id="ARBA00043879"/>
    </source>
</evidence>
<dbReference type="GO" id="GO:0031267">
    <property type="term" value="F:small GTPase binding"/>
    <property type="evidence" value="ECO:0007669"/>
    <property type="project" value="TreeGrafter"/>
</dbReference>
<dbReference type="Gene3D" id="1.10.10.750">
    <property type="entry name" value="Ypt/Rab-GAP domain of gyp1p, domain 1"/>
    <property type="match status" value="1"/>
</dbReference>
<evidence type="ECO:0000313" key="5">
    <source>
        <dbReference type="Proteomes" id="UP000728185"/>
    </source>
</evidence>
<comment type="caution">
    <text evidence="4">The sequence shown here is derived from an EMBL/GenBank/DDBJ whole genome shotgun (WGS) entry which is preliminary data.</text>
</comment>
<dbReference type="InterPro" id="IPR050302">
    <property type="entry name" value="Rab_GAP_TBC_domain"/>
</dbReference>
<dbReference type="Gene3D" id="1.10.8.270">
    <property type="entry name" value="putative rabgap domain of human tbc1 domain family member 14 like domains"/>
    <property type="match status" value="1"/>
</dbReference>
<dbReference type="Proteomes" id="UP000728185">
    <property type="component" value="Unassembled WGS sequence"/>
</dbReference>
<evidence type="ECO:0000256" key="1">
    <source>
        <dbReference type="ARBA" id="ARBA00022468"/>
    </source>
</evidence>
<dbReference type="PANTHER" id="PTHR47219:SF10">
    <property type="entry name" value="GROWTH HORMONE-REGULATED TBC PROTEIN 1"/>
    <property type="match status" value="1"/>
</dbReference>
<organism evidence="4 5">
    <name type="scientific">Fasciolopsis buskii</name>
    <dbReference type="NCBI Taxonomy" id="27845"/>
    <lineage>
        <taxon>Eukaryota</taxon>
        <taxon>Metazoa</taxon>
        <taxon>Spiralia</taxon>
        <taxon>Lophotrochozoa</taxon>
        <taxon>Platyhelminthes</taxon>
        <taxon>Trematoda</taxon>
        <taxon>Digenea</taxon>
        <taxon>Plagiorchiida</taxon>
        <taxon>Echinostomata</taxon>
        <taxon>Echinostomatoidea</taxon>
        <taxon>Fasciolidae</taxon>
        <taxon>Fasciolopsis</taxon>
    </lineage>
</organism>
<dbReference type="InterPro" id="IPR035969">
    <property type="entry name" value="Rab-GAP_TBC_sf"/>
</dbReference>
<dbReference type="PROSITE" id="PS50086">
    <property type="entry name" value="TBC_RABGAP"/>
    <property type="match status" value="1"/>
</dbReference>
<sequence>MTEDSTTYERPQKLSLHGFDKPDFVKPVDYDEFSEAYNKILTRRHQRWVEVLSRYQVKRSRKLKRFCRKGIPDAYRGEVWMKISGAEERMNANRGVFAAAVAETPPQSINSVIQADIPRTFPENIFFRDSSSRSSKLRSLQRVLSAFAVKFPKVGYCQVSRALSRCMYMEGFNYITAILLLVLRGRDEVVEEQAFWLLDALINHLLPSYYADEMVAVRRDCMVLGELLRINYKELYQKISDCGVNYTVLCTKWFICLYADVLPVETTLRVFDSLFYEGDKILFRAGLALVKLHYKQLLTCNEFPTLLTAFRNMCRDHQTLWCHEFMQVRVICNAANSNIFLCEFLLCITLSATKRDF</sequence>
<dbReference type="SUPFAM" id="SSF47923">
    <property type="entry name" value="Ypt/Rab-GAP domain of gyp1p"/>
    <property type="match status" value="2"/>
</dbReference>
<evidence type="ECO:0000259" key="3">
    <source>
        <dbReference type="PROSITE" id="PS50086"/>
    </source>
</evidence>
<dbReference type="SMART" id="SM00164">
    <property type="entry name" value="TBC"/>
    <property type="match status" value="1"/>
</dbReference>
<keyword evidence="5" id="KW-1185">Reference proteome</keyword>
<dbReference type="Gene3D" id="1.10.472.80">
    <property type="entry name" value="Ypt/Rab-GAP domain of gyp1p, domain 3"/>
    <property type="match status" value="1"/>
</dbReference>
<dbReference type="GO" id="GO:0005096">
    <property type="term" value="F:GTPase activator activity"/>
    <property type="evidence" value="ECO:0007669"/>
    <property type="project" value="UniProtKB-KW"/>
</dbReference>
<accession>A0A8E0RNR2</accession>
<protein>
    <submittedName>
        <fullName evidence="4">Growth hormone regulated TBC protein 1 A</fullName>
    </submittedName>
</protein>
<evidence type="ECO:0000313" key="4">
    <source>
        <dbReference type="EMBL" id="KAA0187442.1"/>
    </source>
</evidence>
<dbReference type="InterPro" id="IPR000195">
    <property type="entry name" value="Rab-GAP-TBC_dom"/>
</dbReference>
<gene>
    <name evidence="4" type="ORF">FBUS_02165</name>
</gene>
<comment type="function">
    <text evidence="2">May act as a GTPase-activating protein for Rab family protein(s).</text>
</comment>
<dbReference type="OrthoDB" id="294251at2759"/>